<evidence type="ECO:0000259" key="4">
    <source>
        <dbReference type="PROSITE" id="PS50949"/>
    </source>
</evidence>
<dbReference type="Gene3D" id="1.10.10.10">
    <property type="entry name" value="Winged helix-like DNA-binding domain superfamily/Winged helix DNA-binding domain"/>
    <property type="match status" value="1"/>
</dbReference>
<evidence type="ECO:0000313" key="5">
    <source>
        <dbReference type="EMBL" id="VVE21192.1"/>
    </source>
</evidence>
<dbReference type="GO" id="GO:0003700">
    <property type="term" value="F:DNA-binding transcription factor activity"/>
    <property type="evidence" value="ECO:0007669"/>
    <property type="project" value="InterPro"/>
</dbReference>
<dbReference type="InterPro" id="IPR011711">
    <property type="entry name" value="GntR_C"/>
</dbReference>
<dbReference type="GO" id="GO:0003677">
    <property type="term" value="F:DNA binding"/>
    <property type="evidence" value="ECO:0007669"/>
    <property type="project" value="UniProtKB-KW"/>
</dbReference>
<keyword evidence="3" id="KW-0804">Transcription</keyword>
<proteinExistence type="predicted"/>
<dbReference type="SUPFAM" id="SSF48008">
    <property type="entry name" value="GntR ligand-binding domain-like"/>
    <property type="match status" value="1"/>
</dbReference>
<dbReference type="PRINTS" id="PR00035">
    <property type="entry name" value="HTHGNTR"/>
</dbReference>
<evidence type="ECO:0000256" key="2">
    <source>
        <dbReference type="ARBA" id="ARBA00023125"/>
    </source>
</evidence>
<dbReference type="Pfam" id="PF07729">
    <property type="entry name" value="FCD"/>
    <property type="match status" value="1"/>
</dbReference>
<dbReference type="CDD" id="cd07377">
    <property type="entry name" value="WHTH_GntR"/>
    <property type="match status" value="1"/>
</dbReference>
<dbReference type="Gene3D" id="1.20.120.530">
    <property type="entry name" value="GntR ligand-binding domain-like"/>
    <property type="match status" value="1"/>
</dbReference>
<protein>
    <submittedName>
        <fullName evidence="5">GntR family transcriptional regulator</fullName>
    </submittedName>
</protein>
<dbReference type="SMART" id="SM00345">
    <property type="entry name" value="HTH_GNTR"/>
    <property type="match status" value="1"/>
</dbReference>
<dbReference type="SMART" id="SM00895">
    <property type="entry name" value="FCD"/>
    <property type="match status" value="1"/>
</dbReference>
<dbReference type="EMBL" id="CABPSB010000011">
    <property type="protein sequence ID" value="VVE21192.1"/>
    <property type="molecule type" value="Genomic_DNA"/>
</dbReference>
<name>A0A5E4W8Z7_9BURK</name>
<keyword evidence="2" id="KW-0238">DNA-binding</keyword>
<dbReference type="InterPro" id="IPR000524">
    <property type="entry name" value="Tscrpt_reg_HTH_GntR"/>
</dbReference>
<evidence type="ECO:0000256" key="3">
    <source>
        <dbReference type="ARBA" id="ARBA00023163"/>
    </source>
</evidence>
<feature type="domain" description="HTH gntR-type" evidence="4">
    <location>
        <begin position="1"/>
        <end position="60"/>
    </location>
</feature>
<dbReference type="InterPro" id="IPR008920">
    <property type="entry name" value="TF_FadR/GntR_C"/>
</dbReference>
<dbReference type="Pfam" id="PF00392">
    <property type="entry name" value="GntR"/>
    <property type="match status" value="1"/>
</dbReference>
<gene>
    <name evidence="5" type="ORF">PAN31108_03137</name>
</gene>
<dbReference type="AlphaFoldDB" id="A0A5E4W8Z7"/>
<organism evidence="5 6">
    <name type="scientific">Pandoraea anhela</name>
    <dbReference type="NCBI Taxonomy" id="2508295"/>
    <lineage>
        <taxon>Bacteria</taxon>
        <taxon>Pseudomonadati</taxon>
        <taxon>Pseudomonadota</taxon>
        <taxon>Betaproteobacteria</taxon>
        <taxon>Burkholderiales</taxon>
        <taxon>Burkholderiaceae</taxon>
        <taxon>Pandoraea</taxon>
    </lineage>
</organism>
<dbReference type="PANTHER" id="PTHR43537:SF5">
    <property type="entry name" value="UXU OPERON TRANSCRIPTIONAL REGULATOR"/>
    <property type="match status" value="1"/>
</dbReference>
<dbReference type="PANTHER" id="PTHR43537">
    <property type="entry name" value="TRANSCRIPTIONAL REGULATOR, GNTR FAMILY"/>
    <property type="match status" value="1"/>
</dbReference>
<accession>A0A5E4W8Z7</accession>
<dbReference type="InterPro" id="IPR036388">
    <property type="entry name" value="WH-like_DNA-bd_sf"/>
</dbReference>
<evidence type="ECO:0000256" key="1">
    <source>
        <dbReference type="ARBA" id="ARBA00023015"/>
    </source>
</evidence>
<dbReference type="InterPro" id="IPR036390">
    <property type="entry name" value="WH_DNA-bd_sf"/>
</dbReference>
<dbReference type="Proteomes" id="UP000406256">
    <property type="component" value="Unassembled WGS sequence"/>
</dbReference>
<dbReference type="SUPFAM" id="SSF46785">
    <property type="entry name" value="Winged helix' DNA-binding domain"/>
    <property type="match status" value="1"/>
</dbReference>
<dbReference type="PROSITE" id="PS50949">
    <property type="entry name" value="HTH_GNTR"/>
    <property type="match status" value="1"/>
</dbReference>
<evidence type="ECO:0000313" key="6">
    <source>
        <dbReference type="Proteomes" id="UP000406256"/>
    </source>
</evidence>
<sequence length="229" mass="25043">MILSAIATGRLRAGDKLPPERELSTIFGISRASLRDALKMLSGMGAVRIRRSDGVFVSGHDDRVALSEKPENAVLVQRGSTAELFELREVLETQAAGWAAMRASDAQIVQMQTLHAKLERKAKSGKLSSTEARALDGELHRAIARSTSNRVLVQVMDTLRDLLTQSRNHTTDVPGRMAMSVDEIGRVITAIRDRDPVRAQQAMFSHLKMGEQANMLSAARLVGNGETED</sequence>
<keyword evidence="6" id="KW-1185">Reference proteome</keyword>
<reference evidence="5 6" key="1">
    <citation type="submission" date="2019-08" db="EMBL/GenBank/DDBJ databases">
        <authorList>
            <person name="Peeters C."/>
        </authorList>
    </citation>
    <scope>NUCLEOTIDE SEQUENCE [LARGE SCALE GENOMIC DNA]</scope>
    <source>
        <strain evidence="5 6">LMG 31108</strain>
    </source>
</reference>
<keyword evidence="1" id="KW-0805">Transcription regulation</keyword>
<dbReference type="RefSeq" id="WP_174995011.1">
    <property type="nucleotide sequence ID" value="NZ_CABPSB010000011.1"/>
</dbReference>